<gene>
    <name evidence="1" type="ORF">NUW54_g11783</name>
</gene>
<accession>A0ACC1N7Z2</accession>
<protein>
    <submittedName>
        <fullName evidence="1">Uncharacterized protein</fullName>
    </submittedName>
</protein>
<evidence type="ECO:0000313" key="1">
    <source>
        <dbReference type="EMBL" id="KAJ2975118.1"/>
    </source>
</evidence>
<keyword evidence="2" id="KW-1185">Reference proteome</keyword>
<proteinExistence type="predicted"/>
<comment type="caution">
    <text evidence="1">The sequence shown here is derived from an EMBL/GenBank/DDBJ whole genome shotgun (WGS) entry which is preliminary data.</text>
</comment>
<evidence type="ECO:0000313" key="2">
    <source>
        <dbReference type="Proteomes" id="UP001144978"/>
    </source>
</evidence>
<organism evidence="1 2">
    <name type="scientific">Trametes sanguinea</name>
    <dbReference type="NCBI Taxonomy" id="158606"/>
    <lineage>
        <taxon>Eukaryota</taxon>
        <taxon>Fungi</taxon>
        <taxon>Dikarya</taxon>
        <taxon>Basidiomycota</taxon>
        <taxon>Agaricomycotina</taxon>
        <taxon>Agaricomycetes</taxon>
        <taxon>Polyporales</taxon>
        <taxon>Polyporaceae</taxon>
        <taxon>Trametes</taxon>
    </lineage>
</organism>
<dbReference type="EMBL" id="JANSHE010004738">
    <property type="protein sequence ID" value="KAJ2975118.1"/>
    <property type="molecule type" value="Genomic_DNA"/>
</dbReference>
<name>A0ACC1N7Z2_9APHY</name>
<dbReference type="Proteomes" id="UP001144978">
    <property type="component" value="Unassembled WGS sequence"/>
</dbReference>
<sequence length="162" mass="18416">MAHTSYKSTQPKLRPLASPFVVTQRPGIQTLRRELRETMSYKLLGLPYDEWMDAFLPIEDTEVDYKEYDGLFDGVVIDKKESEMYGSFVKAVNGANILGDFVLAETHARYNKTDKNKMKVDGGMYPKGSPAIEQQRTDWASVEVFIECKTSDGHDPYDESTS</sequence>
<reference evidence="1" key="1">
    <citation type="submission" date="2022-08" db="EMBL/GenBank/DDBJ databases">
        <title>Genome Sequence of Pycnoporus sanguineus.</title>
        <authorList>
            <person name="Buettner E."/>
        </authorList>
    </citation>
    <scope>NUCLEOTIDE SEQUENCE</scope>
    <source>
        <strain evidence="1">CG-C14</strain>
    </source>
</reference>